<feature type="coiled-coil region" evidence="1">
    <location>
        <begin position="79"/>
        <end position="114"/>
    </location>
</feature>
<accession>A0A1X2G8T8</accession>
<evidence type="ECO:0000256" key="2">
    <source>
        <dbReference type="SAM" id="MobiDB-lite"/>
    </source>
</evidence>
<name>A0A1X2G8T8_9FUNG</name>
<dbReference type="AlphaFoldDB" id="A0A1X2G8T8"/>
<keyword evidence="4" id="KW-1185">Reference proteome</keyword>
<feature type="compositionally biased region" description="Low complexity" evidence="2">
    <location>
        <begin position="209"/>
        <end position="228"/>
    </location>
</feature>
<evidence type="ECO:0000313" key="3">
    <source>
        <dbReference type="EMBL" id="ORX47175.1"/>
    </source>
</evidence>
<dbReference type="EMBL" id="MCGT01000034">
    <property type="protein sequence ID" value="ORX47175.1"/>
    <property type="molecule type" value="Genomic_DNA"/>
</dbReference>
<dbReference type="OrthoDB" id="5566667at2759"/>
<reference evidence="3 4" key="1">
    <citation type="submission" date="2016-07" db="EMBL/GenBank/DDBJ databases">
        <title>Pervasive Adenine N6-methylation of Active Genes in Fungi.</title>
        <authorList>
            <consortium name="DOE Joint Genome Institute"/>
            <person name="Mondo S.J."/>
            <person name="Dannebaum R.O."/>
            <person name="Kuo R.C."/>
            <person name="Labutti K."/>
            <person name="Haridas S."/>
            <person name="Kuo A."/>
            <person name="Salamov A."/>
            <person name="Ahrendt S.R."/>
            <person name="Lipzen A."/>
            <person name="Sullivan W."/>
            <person name="Andreopoulos W.B."/>
            <person name="Clum A."/>
            <person name="Lindquist E."/>
            <person name="Daum C."/>
            <person name="Ramamoorthy G.K."/>
            <person name="Gryganskyi A."/>
            <person name="Culley D."/>
            <person name="Magnuson J.K."/>
            <person name="James T.Y."/>
            <person name="O'Malley M.A."/>
            <person name="Stajich J.E."/>
            <person name="Spatafora J.W."/>
            <person name="Visel A."/>
            <person name="Grigoriev I.V."/>
        </authorList>
    </citation>
    <scope>NUCLEOTIDE SEQUENCE [LARGE SCALE GENOMIC DNA]</scope>
    <source>
        <strain evidence="3 4">NRRL 3301</strain>
    </source>
</reference>
<evidence type="ECO:0000313" key="4">
    <source>
        <dbReference type="Proteomes" id="UP000242146"/>
    </source>
</evidence>
<dbReference type="Proteomes" id="UP000242146">
    <property type="component" value="Unassembled WGS sequence"/>
</dbReference>
<gene>
    <name evidence="3" type="ORF">DM01DRAFT_325024</name>
</gene>
<comment type="caution">
    <text evidence="3">The sequence shown here is derived from an EMBL/GenBank/DDBJ whole genome shotgun (WGS) entry which is preliminary data.</text>
</comment>
<feature type="region of interest" description="Disordered" evidence="2">
    <location>
        <begin position="207"/>
        <end position="241"/>
    </location>
</feature>
<organism evidence="3 4">
    <name type="scientific">Hesseltinella vesiculosa</name>
    <dbReference type="NCBI Taxonomy" id="101127"/>
    <lineage>
        <taxon>Eukaryota</taxon>
        <taxon>Fungi</taxon>
        <taxon>Fungi incertae sedis</taxon>
        <taxon>Mucoromycota</taxon>
        <taxon>Mucoromycotina</taxon>
        <taxon>Mucoromycetes</taxon>
        <taxon>Mucorales</taxon>
        <taxon>Cunninghamellaceae</taxon>
        <taxon>Hesseltinella</taxon>
    </lineage>
</organism>
<proteinExistence type="predicted"/>
<keyword evidence="1" id="KW-0175">Coiled coil</keyword>
<sequence>MTAGHQRMLTSILKKGSHFSLLGGTIKKELEKSNQALGAAKLDLTKKIEENEDLHAELSEIKHIYRAPKNCYNVRSFFEARYTYNLNELYKQISELEKQKKGELSSKIQALEDQLVSKFEGVLESERDELLGKHMLLQGEIHMLRAIFFVKVGPLEVKNETASVPALSDELVTNFKIVKDSWSDKMKSLVTELEAYQLDHGECSPLYHSSSGSSSTTTDSPSHNSATADAHHHTTATSASNAQTTVACALAKT</sequence>
<protein>
    <submittedName>
        <fullName evidence="3">Uncharacterized protein</fullName>
    </submittedName>
</protein>
<evidence type="ECO:0000256" key="1">
    <source>
        <dbReference type="SAM" id="Coils"/>
    </source>
</evidence>